<gene>
    <name evidence="3" type="ORF">K435DRAFT_839802</name>
</gene>
<accession>A0A4V4HFD9</accession>
<keyword evidence="1" id="KW-0732">Signal</keyword>
<evidence type="ECO:0000256" key="1">
    <source>
        <dbReference type="SAM" id="SignalP"/>
    </source>
</evidence>
<keyword evidence="4" id="KW-1185">Reference proteome</keyword>
<dbReference type="PANTHER" id="PTHR11559">
    <property type="entry name" value="CARBOXYLESTERASE"/>
    <property type="match status" value="1"/>
</dbReference>
<protein>
    <submittedName>
        <fullName evidence="3">Alpha/beta-hydrolase</fullName>
    </submittedName>
</protein>
<keyword evidence="3" id="KW-0378">Hydrolase</keyword>
<feature type="chain" id="PRO_5020682444" evidence="1">
    <location>
        <begin position="25"/>
        <end position="576"/>
    </location>
</feature>
<dbReference type="Proteomes" id="UP000297245">
    <property type="component" value="Unassembled WGS sequence"/>
</dbReference>
<dbReference type="InterPro" id="IPR002018">
    <property type="entry name" value="CarbesteraseB"/>
</dbReference>
<evidence type="ECO:0000313" key="3">
    <source>
        <dbReference type="EMBL" id="THU94575.1"/>
    </source>
</evidence>
<dbReference type="OrthoDB" id="408631at2759"/>
<dbReference type="SUPFAM" id="SSF53474">
    <property type="entry name" value="alpha/beta-Hydrolases"/>
    <property type="match status" value="1"/>
</dbReference>
<sequence>MTLNHFKILFRIIIVSLYAITVECAPTVVIGNTTVIGSQKTRDVDFFGGIPFAEAPVGNLRLMPPVPRLFNSSTRSGIFNATNFGPSCIQTSLPVDEISEDCLRVNIFKPSNSVVKDSPSLLPVMIWFYGGGFIVGTSSRYDGTPLVARSVARGTPTIVVSVNYRLGPLGFPRGDDVAQKFEEGSSLLNLGLQDSIAAIEWVKQNIEAFGGDPDKITGFGESAGAFALEAMVLSEKIRGLARGVIMESTGGIPVLSPSSPQANEVWNNFTSVIPLCQNKLENTVDCLRSLTTPEIIQAFNNAGLFFNASGMDWIPVIDGPGGLLPNLPSTLRPKEGVVDAVLIGENLDEATLFTPQTVNSSQFIIESILSSPPSPPNASPAEREAQLEKLQTVVKQVLELYPNDPSLGAPFGTGNDTFGLDPEYKRSAAFSTDFTFLAPRRHIVNKQLLKASIPSFSYLFADPDAVPVPDFVNGVPAPGSLGPTHSSEIFYVFGTLEVVTPTAKKLSDTMMDYWISFTNSLNPNDLSGDKRPFWPEYTSNNQVLLRLDGRGTTTIRDDFHEKQTDVFNRDPSIFAQ</sequence>
<dbReference type="InterPro" id="IPR050309">
    <property type="entry name" value="Type-B_Carboxylest/Lipase"/>
</dbReference>
<evidence type="ECO:0000313" key="4">
    <source>
        <dbReference type="Proteomes" id="UP000297245"/>
    </source>
</evidence>
<dbReference type="Pfam" id="PF00135">
    <property type="entry name" value="COesterase"/>
    <property type="match status" value="1"/>
</dbReference>
<dbReference type="AlphaFoldDB" id="A0A4V4HFD9"/>
<dbReference type="InterPro" id="IPR029058">
    <property type="entry name" value="AB_hydrolase_fold"/>
</dbReference>
<proteinExistence type="predicted"/>
<dbReference type="GO" id="GO:0016787">
    <property type="term" value="F:hydrolase activity"/>
    <property type="evidence" value="ECO:0007669"/>
    <property type="project" value="UniProtKB-KW"/>
</dbReference>
<feature type="signal peptide" evidence="1">
    <location>
        <begin position="1"/>
        <end position="24"/>
    </location>
</feature>
<feature type="domain" description="Carboxylesterase type B" evidence="2">
    <location>
        <begin position="30"/>
        <end position="557"/>
    </location>
</feature>
<evidence type="ECO:0000259" key="2">
    <source>
        <dbReference type="Pfam" id="PF00135"/>
    </source>
</evidence>
<name>A0A4V4HFD9_DENBC</name>
<dbReference type="EMBL" id="ML179220">
    <property type="protein sequence ID" value="THU94575.1"/>
    <property type="molecule type" value="Genomic_DNA"/>
</dbReference>
<organism evidence="3 4">
    <name type="scientific">Dendrothele bispora (strain CBS 962.96)</name>
    <dbReference type="NCBI Taxonomy" id="1314807"/>
    <lineage>
        <taxon>Eukaryota</taxon>
        <taxon>Fungi</taxon>
        <taxon>Dikarya</taxon>
        <taxon>Basidiomycota</taxon>
        <taxon>Agaricomycotina</taxon>
        <taxon>Agaricomycetes</taxon>
        <taxon>Agaricomycetidae</taxon>
        <taxon>Agaricales</taxon>
        <taxon>Agaricales incertae sedis</taxon>
        <taxon>Dendrothele</taxon>
    </lineage>
</organism>
<dbReference type="Gene3D" id="3.40.50.1820">
    <property type="entry name" value="alpha/beta hydrolase"/>
    <property type="match status" value="1"/>
</dbReference>
<reference evidence="3 4" key="1">
    <citation type="journal article" date="2019" name="Nat. Ecol. Evol.">
        <title>Megaphylogeny resolves global patterns of mushroom evolution.</title>
        <authorList>
            <person name="Varga T."/>
            <person name="Krizsan K."/>
            <person name="Foldi C."/>
            <person name="Dima B."/>
            <person name="Sanchez-Garcia M."/>
            <person name="Sanchez-Ramirez S."/>
            <person name="Szollosi G.J."/>
            <person name="Szarkandi J.G."/>
            <person name="Papp V."/>
            <person name="Albert L."/>
            <person name="Andreopoulos W."/>
            <person name="Angelini C."/>
            <person name="Antonin V."/>
            <person name="Barry K.W."/>
            <person name="Bougher N.L."/>
            <person name="Buchanan P."/>
            <person name="Buyck B."/>
            <person name="Bense V."/>
            <person name="Catcheside P."/>
            <person name="Chovatia M."/>
            <person name="Cooper J."/>
            <person name="Damon W."/>
            <person name="Desjardin D."/>
            <person name="Finy P."/>
            <person name="Geml J."/>
            <person name="Haridas S."/>
            <person name="Hughes K."/>
            <person name="Justo A."/>
            <person name="Karasinski D."/>
            <person name="Kautmanova I."/>
            <person name="Kiss B."/>
            <person name="Kocsube S."/>
            <person name="Kotiranta H."/>
            <person name="LaButti K.M."/>
            <person name="Lechner B.E."/>
            <person name="Liimatainen K."/>
            <person name="Lipzen A."/>
            <person name="Lukacs Z."/>
            <person name="Mihaltcheva S."/>
            <person name="Morgado L.N."/>
            <person name="Niskanen T."/>
            <person name="Noordeloos M.E."/>
            <person name="Ohm R.A."/>
            <person name="Ortiz-Santana B."/>
            <person name="Ovrebo C."/>
            <person name="Racz N."/>
            <person name="Riley R."/>
            <person name="Savchenko A."/>
            <person name="Shiryaev A."/>
            <person name="Soop K."/>
            <person name="Spirin V."/>
            <person name="Szebenyi C."/>
            <person name="Tomsovsky M."/>
            <person name="Tulloss R.E."/>
            <person name="Uehling J."/>
            <person name="Grigoriev I.V."/>
            <person name="Vagvolgyi C."/>
            <person name="Papp T."/>
            <person name="Martin F.M."/>
            <person name="Miettinen O."/>
            <person name="Hibbett D.S."/>
            <person name="Nagy L.G."/>
        </authorList>
    </citation>
    <scope>NUCLEOTIDE SEQUENCE [LARGE SCALE GENOMIC DNA]</scope>
    <source>
        <strain evidence="3 4">CBS 962.96</strain>
    </source>
</reference>